<keyword evidence="17" id="KW-1185">Reference proteome</keyword>
<evidence type="ECO:0000256" key="9">
    <source>
        <dbReference type="ARBA" id="ARBA00023139"/>
    </source>
</evidence>
<dbReference type="InterPro" id="IPR015468">
    <property type="entry name" value="CD8_asu"/>
</dbReference>
<evidence type="ECO:0000259" key="15">
    <source>
        <dbReference type="PROSITE" id="PS50835"/>
    </source>
</evidence>
<evidence type="ECO:0000256" key="5">
    <source>
        <dbReference type="ARBA" id="ARBA00022859"/>
    </source>
</evidence>
<evidence type="ECO:0000256" key="11">
    <source>
        <dbReference type="ARBA" id="ARBA00023180"/>
    </source>
</evidence>
<feature type="non-terminal residue" evidence="16">
    <location>
        <position position="1"/>
    </location>
</feature>
<keyword evidence="9" id="KW-0564">Palmitate</keyword>
<dbReference type="GO" id="GO:0009897">
    <property type="term" value="C:external side of plasma membrane"/>
    <property type="evidence" value="ECO:0007669"/>
    <property type="project" value="TreeGrafter"/>
</dbReference>
<evidence type="ECO:0000256" key="8">
    <source>
        <dbReference type="ARBA" id="ARBA00023136"/>
    </source>
</evidence>
<dbReference type="InterPro" id="IPR013106">
    <property type="entry name" value="Ig_V-set"/>
</dbReference>
<gene>
    <name evidence="16" type="primary">Cd8a</name>
    <name evidence="16" type="ORF">SULDAC_R00279</name>
</gene>
<dbReference type="GO" id="GO:0007166">
    <property type="term" value="P:cell surface receptor signaling pathway"/>
    <property type="evidence" value="ECO:0007669"/>
    <property type="project" value="TreeGrafter"/>
</dbReference>
<dbReference type="GO" id="GO:0045065">
    <property type="term" value="P:cytotoxic T cell differentiation"/>
    <property type="evidence" value="ECO:0007669"/>
    <property type="project" value="TreeGrafter"/>
</dbReference>
<dbReference type="Pfam" id="PF07686">
    <property type="entry name" value="V-set"/>
    <property type="match status" value="1"/>
</dbReference>
<feature type="chain" id="PRO_5032759645" evidence="14">
    <location>
        <begin position="23"/>
        <end position="135"/>
    </location>
</feature>
<evidence type="ECO:0000256" key="10">
    <source>
        <dbReference type="ARBA" id="ARBA00023157"/>
    </source>
</evidence>
<dbReference type="InterPro" id="IPR036179">
    <property type="entry name" value="Ig-like_dom_sf"/>
</dbReference>
<dbReference type="PANTHER" id="PTHR10441">
    <property type="entry name" value="CD8 ALPHA CHAIN"/>
    <property type="match status" value="1"/>
</dbReference>
<keyword evidence="5" id="KW-0391">Immunity</keyword>
<dbReference type="InterPro" id="IPR013783">
    <property type="entry name" value="Ig-like_fold"/>
</dbReference>
<evidence type="ECO:0000256" key="14">
    <source>
        <dbReference type="SAM" id="SignalP"/>
    </source>
</evidence>
<keyword evidence="7" id="KW-1064">Adaptive immunity</keyword>
<dbReference type="AlphaFoldDB" id="A0A851AFC9"/>
<keyword evidence="6" id="KW-1133">Transmembrane helix</keyword>
<feature type="non-terminal residue" evidence="16">
    <location>
        <position position="135"/>
    </location>
</feature>
<dbReference type="Gene3D" id="2.60.40.10">
    <property type="entry name" value="Immunoglobulins"/>
    <property type="match status" value="1"/>
</dbReference>
<keyword evidence="12" id="KW-0449">Lipoprotein</keyword>
<sequence>MAGSPALLLLLALWLCCPGIWSQLYKMRVSFRNSKPQAGQRLELECVTDKDDSGIFWVRMDKDGTLHFIVFISSLSRTTFEGGSKTSTRFEATKHSKIYRLVVKSFTPQDEGNYFCLMNSNQMLYFSPRQPAFLP</sequence>
<comment type="subcellular location">
    <subcellularLocation>
        <location evidence="1">Cell membrane</location>
        <topology evidence="1">Single-pass type I membrane protein</topology>
    </subcellularLocation>
</comment>
<dbReference type="GO" id="GO:0002456">
    <property type="term" value="P:T cell mediated immunity"/>
    <property type="evidence" value="ECO:0007669"/>
    <property type="project" value="TreeGrafter"/>
</dbReference>
<dbReference type="SUPFAM" id="SSF48726">
    <property type="entry name" value="Immunoglobulin"/>
    <property type="match status" value="1"/>
</dbReference>
<keyword evidence="3" id="KW-0812">Transmembrane</keyword>
<name>A0A851AFC9_SULDA</name>
<protein>
    <submittedName>
        <fullName evidence="16">CD8A protein</fullName>
    </submittedName>
</protein>
<comment type="caution">
    <text evidence="16">The sequence shown here is derived from an EMBL/GenBank/DDBJ whole genome shotgun (WGS) entry which is preliminary data.</text>
</comment>
<evidence type="ECO:0000256" key="3">
    <source>
        <dbReference type="ARBA" id="ARBA00022692"/>
    </source>
</evidence>
<evidence type="ECO:0000256" key="6">
    <source>
        <dbReference type="ARBA" id="ARBA00022989"/>
    </source>
</evidence>
<dbReference type="PROSITE" id="PS50835">
    <property type="entry name" value="IG_LIKE"/>
    <property type="match status" value="1"/>
</dbReference>
<proteinExistence type="predicted"/>
<reference evidence="16" key="1">
    <citation type="submission" date="2019-10" db="EMBL/GenBank/DDBJ databases">
        <title>Bird 10,000 Genomes (B10K) Project - Family phase.</title>
        <authorList>
            <person name="Zhang G."/>
        </authorList>
    </citation>
    <scope>NUCLEOTIDE SEQUENCE</scope>
    <source>
        <strain evidence="16">B10K-DU-002-49</strain>
        <tissue evidence="16">Muscle</tissue>
    </source>
</reference>
<feature type="domain" description="Ig-like" evidence="15">
    <location>
        <begin position="18"/>
        <end position="127"/>
    </location>
</feature>
<keyword evidence="10" id="KW-1015">Disulfide bond</keyword>
<evidence type="ECO:0000256" key="2">
    <source>
        <dbReference type="ARBA" id="ARBA00022475"/>
    </source>
</evidence>
<keyword evidence="4 14" id="KW-0732">Signal</keyword>
<feature type="signal peptide" evidence="14">
    <location>
        <begin position="1"/>
        <end position="22"/>
    </location>
</feature>
<keyword evidence="11" id="KW-0325">Glycoprotein</keyword>
<evidence type="ECO:0000256" key="12">
    <source>
        <dbReference type="ARBA" id="ARBA00023288"/>
    </source>
</evidence>
<keyword evidence="2" id="KW-1003">Cell membrane</keyword>
<evidence type="ECO:0000256" key="13">
    <source>
        <dbReference type="ARBA" id="ARBA00023319"/>
    </source>
</evidence>
<accession>A0A851AFC9</accession>
<evidence type="ECO:0000256" key="1">
    <source>
        <dbReference type="ARBA" id="ARBA00004251"/>
    </source>
</evidence>
<evidence type="ECO:0000313" key="17">
    <source>
        <dbReference type="Proteomes" id="UP000619137"/>
    </source>
</evidence>
<dbReference type="PANTHER" id="PTHR10441:SF2">
    <property type="entry name" value="T-CELL SURFACE GLYCOPROTEIN CD8 ALPHA CHAIN"/>
    <property type="match status" value="1"/>
</dbReference>
<evidence type="ECO:0000313" key="16">
    <source>
        <dbReference type="EMBL" id="NWI31600.1"/>
    </source>
</evidence>
<organism evidence="16 17">
    <name type="scientific">Sula dactylatra</name>
    <name type="common">Masked booby</name>
    <dbReference type="NCBI Taxonomy" id="56068"/>
    <lineage>
        <taxon>Eukaryota</taxon>
        <taxon>Metazoa</taxon>
        <taxon>Chordata</taxon>
        <taxon>Craniata</taxon>
        <taxon>Vertebrata</taxon>
        <taxon>Euteleostomi</taxon>
        <taxon>Archelosauria</taxon>
        <taxon>Archosauria</taxon>
        <taxon>Dinosauria</taxon>
        <taxon>Saurischia</taxon>
        <taxon>Theropoda</taxon>
        <taxon>Coelurosauria</taxon>
        <taxon>Aves</taxon>
        <taxon>Neognathae</taxon>
        <taxon>Neoaves</taxon>
        <taxon>Aequornithes</taxon>
        <taxon>Suliformes</taxon>
        <taxon>Sulidae</taxon>
        <taxon>Sula</taxon>
    </lineage>
</organism>
<dbReference type="InterPro" id="IPR007110">
    <property type="entry name" value="Ig-like_dom"/>
</dbReference>
<keyword evidence="8" id="KW-0472">Membrane</keyword>
<dbReference type="Proteomes" id="UP000619137">
    <property type="component" value="Unassembled WGS sequence"/>
</dbReference>
<dbReference type="FunFam" id="2.60.40.10:FF:001514">
    <property type="entry name" value="CD8 alpha chain"/>
    <property type="match status" value="1"/>
</dbReference>
<keyword evidence="13" id="KW-0393">Immunoglobulin domain</keyword>
<evidence type="ECO:0000256" key="7">
    <source>
        <dbReference type="ARBA" id="ARBA00023130"/>
    </source>
</evidence>
<dbReference type="EMBL" id="WEKW01024465">
    <property type="protein sequence ID" value="NWI31600.1"/>
    <property type="molecule type" value="Genomic_DNA"/>
</dbReference>
<evidence type="ECO:0000256" key="4">
    <source>
        <dbReference type="ARBA" id="ARBA00022729"/>
    </source>
</evidence>